<evidence type="ECO:0000313" key="19">
    <source>
        <dbReference type="Proteomes" id="UP000294737"/>
    </source>
</evidence>
<dbReference type="EMBL" id="SNWF01000005">
    <property type="protein sequence ID" value="TDN89451.1"/>
    <property type="molecule type" value="Genomic_DNA"/>
</dbReference>
<dbReference type="EC" id="3.1.11.1" evidence="2"/>
<dbReference type="Pfam" id="PF08411">
    <property type="entry name" value="ExoI_SH3"/>
    <property type="match status" value="1"/>
</dbReference>
<feature type="binding site" evidence="15">
    <location>
        <position position="11"/>
    </location>
    <ligand>
        <name>Mg(2+)</name>
        <dbReference type="ChEBI" id="CHEBI:18420"/>
        <label>1</label>
    </ligand>
</feature>
<keyword evidence="6" id="KW-0227">DNA damage</keyword>
<dbReference type="PIRSF" id="PIRSF000977">
    <property type="entry name" value="Exodeoxyribonuclease_I"/>
    <property type="match status" value="1"/>
</dbReference>
<dbReference type="InterPro" id="IPR023607">
    <property type="entry name" value="Exodeoxyribonuclease_I"/>
</dbReference>
<dbReference type="SUPFAM" id="SSF53098">
    <property type="entry name" value="Ribonuclease H-like"/>
    <property type="match status" value="1"/>
</dbReference>
<comment type="cofactor">
    <cofactor evidence="15">
        <name>Mg(2+)</name>
        <dbReference type="ChEBI" id="CHEBI:18420"/>
    </cofactor>
    <text evidence="15">Binds 2 Mg(2+) ions per monomer.</text>
</comment>
<dbReference type="InterPro" id="IPR013620">
    <property type="entry name" value="Exonuc_1_SH3"/>
</dbReference>
<sequence>MMSKHTFLWHDYETFGINTRRDRPAQFAAIRTDAELNEIGEPVMLYCKPANDFLPDPQSCLITGITPQVCLERGIPEYQFAAAIETLLSETGTIGVGYNTIRFDDEVTRFMFWRNLIDPYAREWQNSCGRWDILDVVRTAYALRPEGINWPRHPDGRPSFRLEQLTAENGIAHEAAHDALSDVRATIAMARLIRDRQPKLFDFCFALHKKDKVAAEIGLPLRRPFLHITGMFPAERGCIGIVWPLTVHPTNKNEVIVWDLAADPTELASLDAETIRTRMFTRSDALPEGVSRLPIKSIHLNKSPVVINNLKTLSPEMTAQWGLDVVTALRHAEIAAQTPDMSAIWQDVFYRPQEATPDVDEDLYGGFVGNNDRRLLQELRALSPEAMAKANPSFSDVRLEEIFWRYRARNFPHTLSAEEIQRWEEHRAARLFDGEGGARSIEQLFSEIDRLSETADERGEEILGALYDYAESIAPVRE</sequence>
<organism evidence="18 19">
    <name type="scientific">Herminiimonas fonticola</name>
    <dbReference type="NCBI Taxonomy" id="303380"/>
    <lineage>
        <taxon>Bacteria</taxon>
        <taxon>Pseudomonadati</taxon>
        <taxon>Pseudomonadota</taxon>
        <taxon>Betaproteobacteria</taxon>
        <taxon>Burkholderiales</taxon>
        <taxon>Oxalobacteraceae</taxon>
        <taxon>Herminiimonas</taxon>
    </lineage>
</organism>
<feature type="binding site" evidence="15">
    <location>
        <position position="182"/>
    </location>
    <ligand>
        <name>Mg(2+)</name>
        <dbReference type="ChEBI" id="CHEBI:18420"/>
        <label>2</label>
    </ligand>
</feature>
<evidence type="ECO:0000256" key="1">
    <source>
        <dbReference type="ARBA" id="ARBA00000563"/>
    </source>
</evidence>
<keyword evidence="4" id="KW-0540">Nuclease</keyword>
<dbReference type="GO" id="GO:0003677">
    <property type="term" value="F:DNA binding"/>
    <property type="evidence" value="ECO:0007669"/>
    <property type="project" value="UniProtKB-KW"/>
</dbReference>
<evidence type="ECO:0000256" key="10">
    <source>
        <dbReference type="ARBA" id="ARBA00023125"/>
    </source>
</evidence>
<evidence type="ECO:0000256" key="14">
    <source>
        <dbReference type="PIRSR" id="PIRSR000977-1"/>
    </source>
</evidence>
<evidence type="ECO:0000256" key="15">
    <source>
        <dbReference type="PIRSR" id="PIRSR000977-2"/>
    </source>
</evidence>
<dbReference type="Gene3D" id="1.10.287.1240">
    <property type="match status" value="1"/>
</dbReference>
<evidence type="ECO:0000313" key="18">
    <source>
        <dbReference type="EMBL" id="TDN89451.1"/>
    </source>
</evidence>
<evidence type="ECO:0000256" key="7">
    <source>
        <dbReference type="ARBA" id="ARBA00022801"/>
    </source>
</evidence>
<gene>
    <name evidence="18" type="ORF">EV677_1508</name>
</gene>
<evidence type="ECO:0000259" key="16">
    <source>
        <dbReference type="PROSITE" id="PS51784"/>
    </source>
</evidence>
<dbReference type="Gene3D" id="1.20.1280.70">
    <property type="entry name" value="Exonuclease ExoI, domain 3"/>
    <property type="match status" value="1"/>
</dbReference>
<dbReference type="AlphaFoldDB" id="A0A4R6G4M5"/>
<evidence type="ECO:0000256" key="4">
    <source>
        <dbReference type="ARBA" id="ARBA00022722"/>
    </source>
</evidence>
<protein>
    <recommendedName>
        <fullName evidence="3">Exodeoxyribonuclease I</fullName>
        <ecNumber evidence="2">3.1.11.1</ecNumber>
    </recommendedName>
    <alternativeName>
        <fullName evidence="12">DNA deoxyribophosphodiesterase</fullName>
    </alternativeName>
</protein>
<proteinExistence type="predicted"/>
<dbReference type="FunFam" id="3.30.420.10:FF:000033">
    <property type="entry name" value="Exodeoxyribonuclease I"/>
    <property type="match status" value="1"/>
</dbReference>
<dbReference type="InterPro" id="IPR013520">
    <property type="entry name" value="Ribonucl_H"/>
</dbReference>
<dbReference type="GO" id="GO:0008310">
    <property type="term" value="F:single-stranded DNA 3'-5' DNA exonuclease activity"/>
    <property type="evidence" value="ECO:0007669"/>
    <property type="project" value="UniProtKB-EC"/>
</dbReference>
<dbReference type="Gene3D" id="3.30.420.10">
    <property type="entry name" value="Ribonuclease H-like superfamily/Ribonuclease H"/>
    <property type="match status" value="1"/>
</dbReference>
<feature type="binding site" evidence="14">
    <location>
        <position position="13"/>
    </location>
    <ligand>
        <name>substrate</name>
    </ligand>
</feature>
<keyword evidence="19" id="KW-1185">Reference proteome</keyword>
<comment type="catalytic activity">
    <reaction evidence="1">
        <text>Exonucleolytic cleavage in the 3'- to 5'-direction to yield nucleoside 5'-phosphates.</text>
        <dbReference type="EC" id="3.1.11.1"/>
    </reaction>
</comment>
<keyword evidence="5 15" id="KW-0479">Metal-binding</keyword>
<keyword evidence="10" id="KW-0238">DNA-binding</keyword>
<dbReference type="Gene3D" id="3.30.1520.20">
    <property type="entry name" value="Exonuclease ExoI, domain 2"/>
    <property type="match status" value="1"/>
</dbReference>
<dbReference type="InterPro" id="IPR034747">
    <property type="entry name" value="EXOI_SH3"/>
</dbReference>
<keyword evidence="11" id="KW-0234">DNA repair</keyword>
<comment type="caution">
    <text evidence="18">The sequence shown here is derived from an EMBL/GenBank/DDBJ whole genome shotgun (WGS) entry which is preliminary data.</text>
</comment>
<dbReference type="NCBIfam" id="NF008746">
    <property type="entry name" value="PRK11779.1"/>
    <property type="match status" value="1"/>
</dbReference>
<evidence type="ECO:0000256" key="13">
    <source>
        <dbReference type="ARBA" id="ARBA00046792"/>
    </source>
</evidence>
<evidence type="ECO:0000259" key="17">
    <source>
        <dbReference type="PROSITE" id="PS51785"/>
    </source>
</evidence>
<keyword evidence="9 15" id="KW-0460">Magnesium</keyword>
<dbReference type="PROSITE" id="PS51784">
    <property type="entry name" value="EXOI_SH3"/>
    <property type="match status" value="1"/>
</dbReference>
<dbReference type="InterPro" id="IPR058561">
    <property type="entry name" value="Exonuc_1_C"/>
</dbReference>
<dbReference type="GO" id="GO:0006281">
    <property type="term" value="P:DNA repair"/>
    <property type="evidence" value="ECO:0007669"/>
    <property type="project" value="UniProtKB-KW"/>
</dbReference>
<feature type="domain" description="ExoI C-terminal" evidence="17">
    <location>
        <begin position="355"/>
        <end position="474"/>
    </location>
</feature>
<dbReference type="Pfam" id="PF00929">
    <property type="entry name" value="RNase_T"/>
    <property type="match status" value="1"/>
</dbReference>
<dbReference type="Proteomes" id="UP000294737">
    <property type="component" value="Unassembled WGS sequence"/>
</dbReference>
<feature type="binding site" evidence="15">
    <location>
        <position position="13"/>
    </location>
    <ligand>
        <name>Mg(2+)</name>
        <dbReference type="ChEBI" id="CHEBI:18420"/>
        <label>2</label>
    </ligand>
</feature>
<dbReference type="PROSITE" id="PS51785">
    <property type="entry name" value="EXOI_C"/>
    <property type="match status" value="1"/>
</dbReference>
<feature type="domain" description="ExoI SH3-like" evidence="16">
    <location>
        <begin position="198"/>
        <end position="353"/>
    </location>
</feature>
<evidence type="ECO:0000256" key="2">
    <source>
        <dbReference type="ARBA" id="ARBA00012108"/>
    </source>
</evidence>
<evidence type="ECO:0000256" key="9">
    <source>
        <dbReference type="ARBA" id="ARBA00022842"/>
    </source>
</evidence>
<keyword evidence="8" id="KW-0269">Exonuclease</keyword>
<dbReference type="SMART" id="SM00479">
    <property type="entry name" value="EXOIII"/>
    <property type="match status" value="1"/>
</dbReference>
<dbReference type="InterPro" id="IPR038649">
    <property type="entry name" value="EXOI_SH3_sf"/>
</dbReference>
<dbReference type="InterPro" id="IPR036397">
    <property type="entry name" value="RNaseH_sf"/>
</dbReference>
<evidence type="ECO:0000256" key="6">
    <source>
        <dbReference type="ARBA" id="ARBA00022763"/>
    </source>
</evidence>
<comment type="subunit">
    <text evidence="13">Monomer. Interacts with ssb (via C-terminus); this interaction stimulates the exonuclease activity by recruiting the enzyme to its substrate.</text>
</comment>
<dbReference type="GO" id="GO:0046872">
    <property type="term" value="F:metal ion binding"/>
    <property type="evidence" value="ECO:0007669"/>
    <property type="project" value="UniProtKB-KW"/>
</dbReference>
<dbReference type="Pfam" id="PF26016">
    <property type="entry name" value="ExoI_C"/>
    <property type="match status" value="1"/>
</dbReference>
<dbReference type="InterPro" id="IPR012337">
    <property type="entry name" value="RNaseH-like_sf"/>
</dbReference>
<evidence type="ECO:0000256" key="11">
    <source>
        <dbReference type="ARBA" id="ARBA00023204"/>
    </source>
</evidence>
<keyword evidence="7" id="KW-0378">Hydrolase</keyword>
<name>A0A4R6G4M5_9BURK</name>
<feature type="binding site" evidence="14">
    <location>
        <position position="161"/>
    </location>
    <ligand>
        <name>substrate</name>
    </ligand>
</feature>
<evidence type="ECO:0000256" key="5">
    <source>
        <dbReference type="ARBA" id="ARBA00022723"/>
    </source>
</evidence>
<dbReference type="CDD" id="cd06138">
    <property type="entry name" value="ExoI_N"/>
    <property type="match status" value="1"/>
</dbReference>
<evidence type="ECO:0000256" key="8">
    <source>
        <dbReference type="ARBA" id="ARBA00022839"/>
    </source>
</evidence>
<evidence type="ECO:0000256" key="12">
    <source>
        <dbReference type="ARBA" id="ARBA00031220"/>
    </source>
</evidence>
<evidence type="ECO:0000256" key="3">
    <source>
        <dbReference type="ARBA" id="ARBA00019900"/>
    </source>
</evidence>
<reference evidence="18 19" key="1">
    <citation type="submission" date="2019-03" db="EMBL/GenBank/DDBJ databases">
        <title>Genomic Encyclopedia of Type Strains, Phase IV (KMG-IV): sequencing the most valuable type-strain genomes for metagenomic binning, comparative biology and taxonomic classification.</title>
        <authorList>
            <person name="Goeker M."/>
        </authorList>
    </citation>
    <scope>NUCLEOTIDE SEQUENCE [LARGE SCALE GENOMIC DNA]</scope>
    <source>
        <strain evidence="18 19">DSM 18555</strain>
    </source>
</reference>
<accession>A0A4R6G4M5</accession>